<dbReference type="AlphaFoldDB" id="A0A1T4L4A5"/>
<dbReference type="Gene3D" id="1.10.10.60">
    <property type="entry name" value="Homeodomain-like"/>
    <property type="match status" value="1"/>
</dbReference>
<name>A0A1T4L4A5_9ENTE</name>
<keyword evidence="3" id="KW-1185">Reference proteome</keyword>
<dbReference type="EMBL" id="FUXI01000004">
    <property type="protein sequence ID" value="SJZ49562.1"/>
    <property type="molecule type" value="Genomic_DNA"/>
</dbReference>
<protein>
    <submittedName>
        <fullName evidence="2">Mor transcription activator family protein</fullName>
    </submittedName>
</protein>
<dbReference type="Proteomes" id="UP000190328">
    <property type="component" value="Unassembled WGS sequence"/>
</dbReference>
<dbReference type="OrthoDB" id="2614246at2"/>
<dbReference type="InterPro" id="IPR014875">
    <property type="entry name" value="Mor_transcription_activator"/>
</dbReference>
<dbReference type="RefSeq" id="WP_078806495.1">
    <property type="nucleotide sequence ID" value="NZ_FUXI01000004.1"/>
</dbReference>
<dbReference type="Pfam" id="PF08765">
    <property type="entry name" value="Mor"/>
    <property type="match status" value="1"/>
</dbReference>
<organism evidence="2 3">
    <name type="scientific">Pilibacter termitis</name>
    <dbReference type="NCBI Taxonomy" id="263852"/>
    <lineage>
        <taxon>Bacteria</taxon>
        <taxon>Bacillati</taxon>
        <taxon>Bacillota</taxon>
        <taxon>Bacilli</taxon>
        <taxon>Lactobacillales</taxon>
        <taxon>Enterococcaceae</taxon>
        <taxon>Pilibacter</taxon>
    </lineage>
</organism>
<sequence>MKVEQLTEEVMSELSFESNEMIRIIGKKKFLEVVRFFGGGTVYVPKEDRIVKHWRNKSILKDFDGANYNELRVKYNLSENVIRKMIKVGLEEKKKEKGS</sequence>
<evidence type="ECO:0000313" key="2">
    <source>
        <dbReference type="EMBL" id="SJZ49562.1"/>
    </source>
</evidence>
<dbReference type="InterPro" id="IPR009057">
    <property type="entry name" value="Homeodomain-like_sf"/>
</dbReference>
<dbReference type="SUPFAM" id="SSF46689">
    <property type="entry name" value="Homeodomain-like"/>
    <property type="match status" value="1"/>
</dbReference>
<accession>A0A1T4L4A5</accession>
<reference evidence="2 3" key="1">
    <citation type="submission" date="2017-02" db="EMBL/GenBank/DDBJ databases">
        <authorList>
            <person name="Peterson S.W."/>
        </authorList>
    </citation>
    <scope>NUCLEOTIDE SEQUENCE [LARGE SCALE GENOMIC DNA]</scope>
    <source>
        <strain evidence="2 3">ATCC BAA-1030</strain>
    </source>
</reference>
<feature type="domain" description="Mor transcription activator" evidence="1">
    <location>
        <begin position="4"/>
        <end position="88"/>
    </location>
</feature>
<gene>
    <name evidence="2" type="ORF">SAMN02745116_00537</name>
</gene>
<evidence type="ECO:0000259" key="1">
    <source>
        <dbReference type="Pfam" id="PF08765"/>
    </source>
</evidence>
<evidence type="ECO:0000313" key="3">
    <source>
        <dbReference type="Proteomes" id="UP000190328"/>
    </source>
</evidence>
<proteinExistence type="predicted"/>